<keyword evidence="7" id="KW-1185">Reference proteome</keyword>
<dbReference type="SUPFAM" id="SSF52540">
    <property type="entry name" value="P-loop containing nucleoside triphosphate hydrolases"/>
    <property type="match status" value="1"/>
</dbReference>
<gene>
    <name evidence="6" type="primary">tadA</name>
    <name evidence="6" type="ORF">L5014_27915</name>
</gene>
<evidence type="ECO:0000259" key="5">
    <source>
        <dbReference type="Pfam" id="PF00437"/>
    </source>
</evidence>
<evidence type="ECO:0000256" key="4">
    <source>
        <dbReference type="SAM" id="MobiDB-lite"/>
    </source>
</evidence>
<proteinExistence type="inferred from homology"/>
<accession>A0A9X1UI73</accession>
<dbReference type="GO" id="GO:0005886">
    <property type="term" value="C:plasma membrane"/>
    <property type="evidence" value="ECO:0007669"/>
    <property type="project" value="TreeGrafter"/>
</dbReference>
<dbReference type="Gene3D" id="3.40.50.300">
    <property type="entry name" value="P-loop containing nucleotide triphosphate hydrolases"/>
    <property type="match status" value="1"/>
</dbReference>
<dbReference type="RefSeq" id="WP_238467027.1">
    <property type="nucleotide sequence ID" value="NZ_JAKLJA010000031.1"/>
</dbReference>
<reference evidence="6" key="1">
    <citation type="submission" date="2022-01" db="EMBL/GenBank/DDBJ databases">
        <title>Genome sequence and assembly of Parabukholderia sp. RG36.</title>
        <authorList>
            <person name="Chhetri G."/>
        </authorList>
    </citation>
    <scope>NUCLEOTIDE SEQUENCE</scope>
    <source>
        <strain evidence="6">RG36</strain>
    </source>
</reference>
<dbReference type="GO" id="GO:0016887">
    <property type="term" value="F:ATP hydrolysis activity"/>
    <property type="evidence" value="ECO:0007669"/>
    <property type="project" value="TreeGrafter"/>
</dbReference>
<feature type="compositionally biased region" description="Basic and acidic residues" evidence="4">
    <location>
        <begin position="130"/>
        <end position="141"/>
    </location>
</feature>
<dbReference type="Gene3D" id="3.30.450.90">
    <property type="match status" value="1"/>
</dbReference>
<evidence type="ECO:0000256" key="1">
    <source>
        <dbReference type="ARBA" id="ARBA00006611"/>
    </source>
</evidence>
<evidence type="ECO:0000313" key="6">
    <source>
        <dbReference type="EMBL" id="MCG5077125.1"/>
    </source>
</evidence>
<dbReference type="AlphaFoldDB" id="A0A9X1UI73"/>
<protein>
    <submittedName>
        <fullName evidence="6">Flp pilus assembly complex ATPase component TadA</fullName>
    </submittedName>
</protein>
<feature type="domain" description="Bacterial type II secretion system protein E" evidence="5">
    <location>
        <begin position="311"/>
        <end position="647"/>
    </location>
</feature>
<evidence type="ECO:0000256" key="3">
    <source>
        <dbReference type="ARBA" id="ARBA00022840"/>
    </source>
</evidence>
<evidence type="ECO:0000256" key="2">
    <source>
        <dbReference type="ARBA" id="ARBA00022741"/>
    </source>
</evidence>
<dbReference type="Pfam" id="PF00437">
    <property type="entry name" value="T2SSE"/>
    <property type="match status" value="1"/>
</dbReference>
<keyword evidence="3" id="KW-0067">ATP-binding</keyword>
<comment type="similarity">
    <text evidence="1">Belongs to the GSP E family.</text>
</comment>
<feature type="region of interest" description="Disordered" evidence="4">
    <location>
        <begin position="130"/>
        <end position="187"/>
    </location>
</feature>
<keyword evidence="2" id="KW-0547">Nucleotide-binding</keyword>
<dbReference type="PANTHER" id="PTHR30258">
    <property type="entry name" value="TYPE II SECRETION SYSTEM PROTEIN GSPE-RELATED"/>
    <property type="match status" value="1"/>
</dbReference>
<comment type="caution">
    <text evidence="6">The sequence shown here is derived from an EMBL/GenBank/DDBJ whole genome shotgun (WGS) entry which is preliminary data.</text>
</comment>
<dbReference type="EMBL" id="JAKLJA010000031">
    <property type="protein sequence ID" value="MCG5077125.1"/>
    <property type="molecule type" value="Genomic_DNA"/>
</dbReference>
<organism evidence="6 7">
    <name type="scientific">Paraburkholderia tagetis</name>
    <dbReference type="NCBI Taxonomy" id="2913261"/>
    <lineage>
        <taxon>Bacteria</taxon>
        <taxon>Pseudomonadati</taxon>
        <taxon>Pseudomonadota</taxon>
        <taxon>Betaproteobacteria</taxon>
        <taxon>Burkholderiales</taxon>
        <taxon>Burkholderiaceae</taxon>
        <taxon>Paraburkholderia</taxon>
    </lineage>
</organism>
<dbReference type="InterPro" id="IPR001482">
    <property type="entry name" value="T2SS/T4SS_dom"/>
</dbReference>
<evidence type="ECO:0000313" key="7">
    <source>
        <dbReference type="Proteomes" id="UP001139308"/>
    </source>
</evidence>
<dbReference type="Proteomes" id="UP001139308">
    <property type="component" value="Unassembled WGS sequence"/>
</dbReference>
<name>A0A9X1UI73_9BURK</name>
<dbReference type="PANTHER" id="PTHR30258:SF1">
    <property type="entry name" value="PROTEIN TRANSPORT PROTEIN HOFB HOMOLOG"/>
    <property type="match status" value="1"/>
</dbReference>
<dbReference type="InterPro" id="IPR027417">
    <property type="entry name" value="P-loop_NTPase"/>
</dbReference>
<sequence>MSLFGNLESNEKPRSGVMARLRAWRGGFVEDSESAVPIEPVLGATRPVRKGPGAPAGSLGAYLRDAEVTDVDASDVKSFEAAAGAAVHRPAAHGAATETPTPVEDVEGRIVQPSTTVSHGVGREDVGDVWRSADEGDRDTTHGNAVNEEAMPFDEPRDGADSEALNGDACDDARDEPQPAEATGHAVAVPDIEYTPVGMPKLSSVHALADFKRILCDTTPEATLRITPEARRDFVAVDMQAGMAVVIATREFQETALYATYLSDLERAHISVREEMVATAAVIADVYDRARIRVSNHVPEGSRAIAFFRDVYEAAQGYDASDVHWESRDYQSDAEVRFRVDGDLYTYRRMPKATVLRALSAAYQDLVQRNTNSGNAFQPSAPQSAMIPLALATATLNLRWQSAPQMGGFDVAMRILDGNFRNYTVRMPETMGLEASQLAIINSLGHVSGGAVLLSGETGSAKSTLLRALSYMVDGRELKKQYAVSMPSEYPMPWLSDQSVPRGLDETEEDFRRKVATIIRTLMRMDPDDLTVAEILDSTIAGLVVELALTGHPVRTTIHADSIIGVFMRLMGDRLRLAADEVASDKFINAVGNQKLIPMLCPDCKKAAADVMSPASLELLRSKFGLDTSEMACRNDDGCETCRKKGLFTRDGKVAGGTKGQTLAMELYRPTPEFLEHIVVRDWRGAEAAWRKERVAGFDSADMTGKTIYEHALYKASQGLIDPRFIDRSMKSFSVYNVLPDRDGRLPS</sequence>
<dbReference type="GO" id="GO:0005524">
    <property type="term" value="F:ATP binding"/>
    <property type="evidence" value="ECO:0007669"/>
    <property type="project" value="UniProtKB-KW"/>
</dbReference>